<accession>A0A2P1PRZ5</accession>
<gene>
    <name evidence="2" type="ORF">C7S18_10485</name>
</gene>
<dbReference type="AlphaFoldDB" id="A0A2P1PRZ5"/>
<proteinExistence type="predicted"/>
<reference evidence="2 3" key="2">
    <citation type="submission" date="2018-03" db="EMBL/GenBank/DDBJ databases">
        <authorList>
            <person name="Keele B.F."/>
        </authorList>
    </citation>
    <scope>NUCLEOTIDE SEQUENCE [LARGE SCALE GENOMIC DNA]</scope>
    <source>
        <strain evidence="2 3">D13</strain>
    </source>
</reference>
<name>A0A2P1PRZ5_9GAMM</name>
<evidence type="ECO:0000256" key="1">
    <source>
        <dbReference type="SAM" id="SignalP"/>
    </source>
</evidence>
<sequence length="442" mass="47769">MSIAIAREGRVRVWVRGACALMLCGVFLSASVWAATPPLNANAWNIVIVPSFEPNPDTNTLSVTGFNHALQFAQLLNLLTAGKTAQVRQIMAFSAKATPTDITPLQSIQPYAVLNNRAVSQLIVDPGDLATYNSPSYNLAAILADQAPGHYIVAMPATMINEAVTPLLDAGTRFAGIPAGDFGQYVVLSRENNRTTATMYDDDITPAAHYPDVALAPERDTTCPQTSTRFTVPKPKSPRFLLNANQTVHLIRHVEAHPNSDFENGNFVCQGAWRAIGANGILNRLMGGPPDQIFTTNPNDLIDCDGSCSYIRPTLTIAPYAVAHGMPLALAAFQWDDPDTLAAALFTQNTPYSDPHFNGTRTLVAWEHGNIVKAIKYLIGGIYQAPETVAKIPDWSFTDYDSVWVIKTDAKGNLTFSNDCEHVDTAALPSTCPAFPSGIRSP</sequence>
<dbReference type="RefSeq" id="WP_106891518.1">
    <property type="nucleotide sequence ID" value="NZ_CP027860.1"/>
</dbReference>
<dbReference type="KEGG" id="xba:C7S18_10485"/>
<feature type="signal peptide" evidence="1">
    <location>
        <begin position="1"/>
        <end position="34"/>
    </location>
</feature>
<feature type="chain" id="PRO_5015139658" description="PBP domain-containing protein" evidence="1">
    <location>
        <begin position="35"/>
        <end position="442"/>
    </location>
</feature>
<protein>
    <recommendedName>
        <fullName evidence="4">PBP domain-containing protein</fullName>
    </recommendedName>
</protein>
<dbReference type="EMBL" id="CP027860">
    <property type="protein sequence ID" value="AVP97598.1"/>
    <property type="molecule type" value="Genomic_DNA"/>
</dbReference>
<dbReference type="Proteomes" id="UP000241074">
    <property type="component" value="Chromosome"/>
</dbReference>
<reference evidence="2 3" key="1">
    <citation type="submission" date="2018-03" db="EMBL/GenBank/DDBJ databases">
        <title>Ahniella affigens gen. nov., sp. nov., a gammaproteobacterium isolated from sandy soil near a stream.</title>
        <authorList>
            <person name="Ko Y."/>
            <person name="Kim J.-H."/>
        </authorList>
    </citation>
    <scope>NUCLEOTIDE SEQUENCE [LARGE SCALE GENOMIC DNA]</scope>
    <source>
        <strain evidence="2 3">D13</strain>
    </source>
</reference>
<keyword evidence="1" id="KW-0732">Signal</keyword>
<evidence type="ECO:0000313" key="2">
    <source>
        <dbReference type="EMBL" id="AVP97598.1"/>
    </source>
</evidence>
<keyword evidence="3" id="KW-1185">Reference proteome</keyword>
<evidence type="ECO:0000313" key="3">
    <source>
        <dbReference type="Proteomes" id="UP000241074"/>
    </source>
</evidence>
<dbReference type="OrthoDB" id="7001291at2"/>
<organism evidence="2 3">
    <name type="scientific">Ahniella affigens</name>
    <dbReference type="NCBI Taxonomy" id="2021234"/>
    <lineage>
        <taxon>Bacteria</taxon>
        <taxon>Pseudomonadati</taxon>
        <taxon>Pseudomonadota</taxon>
        <taxon>Gammaproteobacteria</taxon>
        <taxon>Lysobacterales</taxon>
        <taxon>Rhodanobacteraceae</taxon>
        <taxon>Ahniella</taxon>
    </lineage>
</organism>
<evidence type="ECO:0008006" key="4">
    <source>
        <dbReference type="Google" id="ProtNLM"/>
    </source>
</evidence>